<evidence type="ECO:0000259" key="1">
    <source>
        <dbReference type="Pfam" id="PF20601"/>
    </source>
</evidence>
<dbReference type="RefSeq" id="WP_189569331.1">
    <property type="nucleotide sequence ID" value="NZ_BMXI01000005.1"/>
</dbReference>
<dbReference type="Gene3D" id="2.120.10.30">
    <property type="entry name" value="TolB, C-terminal domain"/>
    <property type="match status" value="1"/>
</dbReference>
<organism evidence="2 3">
    <name type="scientific">Roseibacillus persicicus</name>
    <dbReference type="NCBI Taxonomy" id="454148"/>
    <lineage>
        <taxon>Bacteria</taxon>
        <taxon>Pseudomonadati</taxon>
        <taxon>Verrucomicrobiota</taxon>
        <taxon>Verrucomicrobiia</taxon>
        <taxon>Verrucomicrobiales</taxon>
        <taxon>Verrucomicrobiaceae</taxon>
        <taxon>Roseibacillus</taxon>
    </lineage>
</organism>
<sequence length="735" mass="81279">MKFILPLVTIPLLSLQAEWYDSADFGPAFVQTWGDTYQSEYRTDSALKGILLRPESENHETVLLYNAETLQLVTATDDGVAMDNTPWAGGHGTQNKVKNEKNAFLTNADGPSWANKQGSFEDTRPIPGHGNFEHLTFRGYYRDGHDVIIDYTVNGTQVLEKFEMHNGQVRRIVQVAGHQGSYQMRPSTHPQKNNETKLGPITMTTGEQGVILKFNNQKPELIAIDYGDDGSVTLSNEGLSNLAEHTKGGPALNPETFEVTPTLSEGDAPYLVDQIPLPPVLDDSPYKNKVRLTDFDFFEDGDRAAACTWDGDIWLLSGLKDFQTVTWKRFATGLFEPLGLKIVDEKIHVNCRDGIWQVHDLNGDDEADHYQVFNYDVIITNNFHEFSFGLETDSQGNFYFAKASPVRPGGRNFDEILKHNGTMMKLTPDGKELTVVASGLRAPGGISVGPNGELTTGENEGTWQPCCKLNYFTADQRPVFLGTEPSRQEITKEFHEPLCYFPMDVDNSGGGQIWVTPEAKIGLSAGELIHLSYGQSSIYRVLSQELAGGQMQGGVVKLPITLSSSAQRAAFHPDGSLYVCGMRGWQTNAASEAGIQRVRYNEGTPLGLPESMSVKGKQLTLRFDLELDEELATDPESFAIKRWKYIRGRQYGSGQFSIDNPDVEAEENALKQESKGHKQQDDVEVASVELGADGRTVTLTIPSLKPAQQMQIAYDLESADGEVLVGTVYSTIHKN</sequence>
<dbReference type="Proteomes" id="UP000644507">
    <property type="component" value="Unassembled WGS sequence"/>
</dbReference>
<keyword evidence="3" id="KW-1185">Reference proteome</keyword>
<evidence type="ECO:0000313" key="3">
    <source>
        <dbReference type="Proteomes" id="UP000644507"/>
    </source>
</evidence>
<evidence type="ECO:0000313" key="2">
    <source>
        <dbReference type="EMBL" id="GHC50417.1"/>
    </source>
</evidence>
<proteinExistence type="predicted"/>
<dbReference type="Pfam" id="PF20601">
    <property type="entry name" value="DUF6797"/>
    <property type="match status" value="1"/>
</dbReference>
<dbReference type="InterPro" id="IPR011042">
    <property type="entry name" value="6-blade_b-propeller_TolB-like"/>
</dbReference>
<dbReference type="EMBL" id="BMXI01000005">
    <property type="protein sequence ID" value="GHC50417.1"/>
    <property type="molecule type" value="Genomic_DNA"/>
</dbReference>
<reference evidence="2" key="1">
    <citation type="journal article" date="2014" name="Int. J. Syst. Evol. Microbiol.">
        <title>Complete genome sequence of Corynebacterium casei LMG S-19264T (=DSM 44701T), isolated from a smear-ripened cheese.</title>
        <authorList>
            <consortium name="US DOE Joint Genome Institute (JGI-PGF)"/>
            <person name="Walter F."/>
            <person name="Albersmeier A."/>
            <person name="Kalinowski J."/>
            <person name="Ruckert C."/>
        </authorList>
    </citation>
    <scope>NUCLEOTIDE SEQUENCE</scope>
    <source>
        <strain evidence="2">KCTC 12988</strain>
    </source>
</reference>
<name>A0A918TKN2_9BACT</name>
<comment type="caution">
    <text evidence="2">The sequence shown here is derived from an EMBL/GenBank/DDBJ whole genome shotgun (WGS) entry which is preliminary data.</text>
</comment>
<dbReference type="AlphaFoldDB" id="A0A918TKN2"/>
<reference evidence="2" key="2">
    <citation type="submission" date="2020-09" db="EMBL/GenBank/DDBJ databases">
        <authorList>
            <person name="Sun Q."/>
            <person name="Kim S."/>
        </authorList>
    </citation>
    <scope>NUCLEOTIDE SEQUENCE</scope>
    <source>
        <strain evidence="2">KCTC 12988</strain>
    </source>
</reference>
<dbReference type="SUPFAM" id="SSF101898">
    <property type="entry name" value="NHL repeat"/>
    <property type="match status" value="1"/>
</dbReference>
<feature type="domain" description="DUF6797" evidence="1">
    <location>
        <begin position="64"/>
        <end position="160"/>
    </location>
</feature>
<accession>A0A918TKN2</accession>
<dbReference type="PANTHER" id="PTHR33546">
    <property type="entry name" value="LARGE, MULTIFUNCTIONAL SECRETED PROTEIN-RELATED"/>
    <property type="match status" value="1"/>
</dbReference>
<dbReference type="InterPro" id="IPR046476">
    <property type="entry name" value="DUF6797"/>
</dbReference>
<gene>
    <name evidence="2" type="ORF">GCM10007100_15680</name>
</gene>
<dbReference type="PANTHER" id="PTHR33546:SF1">
    <property type="entry name" value="LARGE, MULTIFUNCTIONAL SECRETED PROTEIN"/>
    <property type="match status" value="1"/>
</dbReference>
<protein>
    <recommendedName>
        <fullName evidence="1">DUF6797 domain-containing protein</fullName>
    </recommendedName>
</protein>